<keyword evidence="2" id="KW-1185">Reference proteome</keyword>
<proteinExistence type="predicted"/>
<dbReference type="RefSeq" id="WP_068703671.1">
    <property type="nucleotide sequence ID" value="NZ_MAKX01000001.1"/>
</dbReference>
<evidence type="ECO:0000313" key="2">
    <source>
        <dbReference type="Proteomes" id="UP000093186"/>
    </source>
</evidence>
<dbReference type="AlphaFoldDB" id="A0A1B9Y3G8"/>
<accession>A0A1B9Y3G8</accession>
<dbReference type="Proteomes" id="UP000093186">
    <property type="component" value="Unassembled WGS sequence"/>
</dbReference>
<reference evidence="1 2" key="1">
    <citation type="submission" date="2016-06" db="EMBL/GenBank/DDBJ databases">
        <title>Draft Genome Sequence of Tenacibaculum soleae UCD-KL19.</title>
        <authorList>
            <person name="Eisen J.A."/>
            <person name="Coil D.A."/>
            <person name="Lujan K.M."/>
        </authorList>
    </citation>
    <scope>NUCLEOTIDE SEQUENCE [LARGE SCALE GENOMIC DNA]</scope>
    <source>
        <strain evidence="1 2">UCD-KL19</strain>
    </source>
</reference>
<dbReference type="STRING" id="447689.BA195_06740"/>
<evidence type="ECO:0000313" key="1">
    <source>
        <dbReference type="EMBL" id="OCK44368.1"/>
    </source>
</evidence>
<protein>
    <submittedName>
        <fullName evidence="1">Uncharacterized protein</fullName>
    </submittedName>
</protein>
<dbReference type="EMBL" id="MAKX01000001">
    <property type="protein sequence ID" value="OCK44368.1"/>
    <property type="molecule type" value="Genomic_DNA"/>
</dbReference>
<sequence length="83" mass="9959">MKTFNINHYIYIQITDKGWVYLKKTVGQEYIDACIDREHYRKTIDGQTWYKLQAHQVFELMPILGNNEILYGTNIMIEEKDLT</sequence>
<name>A0A1B9Y3G8_9FLAO</name>
<comment type="caution">
    <text evidence="1">The sequence shown here is derived from an EMBL/GenBank/DDBJ whole genome shotgun (WGS) entry which is preliminary data.</text>
</comment>
<gene>
    <name evidence="1" type="ORF">BA195_06740</name>
</gene>
<organism evidence="1 2">
    <name type="scientific">Tenacibaculum soleae</name>
    <dbReference type="NCBI Taxonomy" id="447689"/>
    <lineage>
        <taxon>Bacteria</taxon>
        <taxon>Pseudomonadati</taxon>
        <taxon>Bacteroidota</taxon>
        <taxon>Flavobacteriia</taxon>
        <taxon>Flavobacteriales</taxon>
        <taxon>Flavobacteriaceae</taxon>
        <taxon>Tenacibaculum</taxon>
    </lineage>
</organism>